<comment type="caution">
    <text evidence="1">The sequence shown here is derived from an EMBL/GenBank/DDBJ whole genome shotgun (WGS) entry which is preliminary data.</text>
</comment>
<dbReference type="Proteomes" id="UP000604825">
    <property type="component" value="Unassembled WGS sequence"/>
</dbReference>
<reference evidence="1" key="1">
    <citation type="submission" date="2020-10" db="EMBL/GenBank/DDBJ databases">
        <authorList>
            <person name="Han B."/>
            <person name="Lu T."/>
            <person name="Zhao Q."/>
            <person name="Huang X."/>
            <person name="Zhao Y."/>
        </authorList>
    </citation>
    <scope>NUCLEOTIDE SEQUENCE</scope>
</reference>
<dbReference type="OrthoDB" id="685750at2759"/>
<gene>
    <name evidence="1" type="ORF">NCGR_LOCUS4208</name>
</gene>
<dbReference type="AlphaFoldDB" id="A0A811MGP3"/>
<dbReference type="PANTHER" id="PTHR33116">
    <property type="entry name" value="REVERSE TRANSCRIPTASE ZINC-BINDING DOMAIN-CONTAINING PROTEIN-RELATED-RELATED"/>
    <property type="match status" value="1"/>
</dbReference>
<accession>A0A811MGP3</accession>
<evidence type="ECO:0000313" key="2">
    <source>
        <dbReference type="Proteomes" id="UP000604825"/>
    </source>
</evidence>
<dbReference type="PANTHER" id="PTHR33116:SF78">
    <property type="entry name" value="OS12G0587133 PROTEIN"/>
    <property type="match status" value="1"/>
</dbReference>
<protein>
    <submittedName>
        <fullName evidence="1">Uncharacterized protein</fullName>
    </submittedName>
</protein>
<keyword evidence="2" id="KW-1185">Reference proteome</keyword>
<proteinExistence type="predicted"/>
<sequence>MTIYSMMVDNLPPWARKEIDAICRKFLWAGGDTSVRGKCMVAWDTICRPTELGGLGITDLRLTGYALQTHRLWLQKTDDSRAWSELSISTEL</sequence>
<evidence type="ECO:0000313" key="1">
    <source>
        <dbReference type="EMBL" id="CAD6206506.1"/>
    </source>
</evidence>
<organism evidence="1 2">
    <name type="scientific">Miscanthus lutarioriparius</name>
    <dbReference type="NCBI Taxonomy" id="422564"/>
    <lineage>
        <taxon>Eukaryota</taxon>
        <taxon>Viridiplantae</taxon>
        <taxon>Streptophyta</taxon>
        <taxon>Embryophyta</taxon>
        <taxon>Tracheophyta</taxon>
        <taxon>Spermatophyta</taxon>
        <taxon>Magnoliopsida</taxon>
        <taxon>Liliopsida</taxon>
        <taxon>Poales</taxon>
        <taxon>Poaceae</taxon>
        <taxon>PACMAD clade</taxon>
        <taxon>Panicoideae</taxon>
        <taxon>Andropogonodae</taxon>
        <taxon>Andropogoneae</taxon>
        <taxon>Saccharinae</taxon>
        <taxon>Miscanthus</taxon>
    </lineage>
</organism>
<dbReference type="EMBL" id="CAJGYO010000001">
    <property type="protein sequence ID" value="CAD6206506.1"/>
    <property type="molecule type" value="Genomic_DNA"/>
</dbReference>
<name>A0A811MGP3_9POAL</name>